<keyword evidence="1" id="KW-0560">Oxidoreductase</keyword>
<dbReference type="SUPFAM" id="SSF51905">
    <property type="entry name" value="FAD/NAD(P)-binding domain"/>
    <property type="match status" value="1"/>
</dbReference>
<dbReference type="Proteomes" id="UP000022447">
    <property type="component" value="Unassembled WGS sequence"/>
</dbReference>
<proteinExistence type="predicted"/>
<evidence type="ECO:0000313" key="3">
    <source>
        <dbReference type="EMBL" id="ETX13700.1"/>
    </source>
</evidence>
<evidence type="ECO:0000259" key="2">
    <source>
        <dbReference type="Pfam" id="PF01266"/>
    </source>
</evidence>
<dbReference type="OrthoDB" id="9805337at2"/>
<dbReference type="PANTHER" id="PTHR13847:SF289">
    <property type="entry name" value="GLYCINE OXIDASE"/>
    <property type="match status" value="1"/>
</dbReference>
<keyword evidence="4" id="KW-1185">Reference proteome</keyword>
<comment type="caution">
    <text evidence="3">The sequence shown here is derived from an EMBL/GenBank/DDBJ whole genome shotgun (WGS) entry which is preliminary data.</text>
</comment>
<dbReference type="GO" id="GO:0005737">
    <property type="term" value="C:cytoplasm"/>
    <property type="evidence" value="ECO:0007669"/>
    <property type="project" value="TreeGrafter"/>
</dbReference>
<name>X7ECS3_9RHOB</name>
<dbReference type="InterPro" id="IPR036188">
    <property type="entry name" value="FAD/NAD-bd_sf"/>
</dbReference>
<dbReference type="InterPro" id="IPR006076">
    <property type="entry name" value="FAD-dep_OxRdtase"/>
</dbReference>
<evidence type="ECO:0000256" key="1">
    <source>
        <dbReference type="ARBA" id="ARBA00023002"/>
    </source>
</evidence>
<organism evidence="3 4">
    <name type="scientific">Roseivivax halodurans JCM 10272</name>
    <dbReference type="NCBI Taxonomy" id="1449350"/>
    <lineage>
        <taxon>Bacteria</taxon>
        <taxon>Pseudomonadati</taxon>
        <taxon>Pseudomonadota</taxon>
        <taxon>Alphaproteobacteria</taxon>
        <taxon>Rhodobacterales</taxon>
        <taxon>Roseobacteraceae</taxon>
        <taxon>Roseivivax</taxon>
    </lineage>
</organism>
<protein>
    <submittedName>
        <fullName evidence="3">D-amino acid dehydrogenase</fullName>
    </submittedName>
</protein>
<dbReference type="PANTHER" id="PTHR13847">
    <property type="entry name" value="SARCOSINE DEHYDROGENASE-RELATED"/>
    <property type="match status" value="1"/>
</dbReference>
<dbReference type="eggNOG" id="COG0665">
    <property type="taxonomic scope" value="Bacteria"/>
</dbReference>
<sequence length="409" mass="43952">MSYFLVLGAGMIGVSTALELQSRGHVVTLVDRRAPGQETSFGNAGVIQAEAAEPYALPRDLPTLLKYALGRSNDVTWSVSGVLRMAPALWSYFRHSAPARHRRIAQVYTQLTRCATEDHAPLIMAAGADNLIIREGMTLVYRDVRALDAAAREAERMRQSYGVSSRVLDTGALKAEEPALTGEPAGAIHMLQSWSCSDPGGLTAAYAELFRQRGGRIVEADALTLSREGSSWNVYGPDGGVSGEQVVVALGPWSPELLRRFGIRISMIYKRGYHAHYHAPRALRRPMLDTDCGIVAASMRGGLRLSSGAALVDLGAVPLPRQLGYGATKIGELFETGPRIDEPQWTGTRPCMPDMLPVVGPAPGLSNMWLNFGHGHHGFTLGPTSARVLADAISGDSNDLIASLALSDR</sequence>
<dbReference type="PATRIC" id="fig|1449350.3.peg.3167"/>
<dbReference type="RefSeq" id="WP_037264556.1">
    <property type="nucleotide sequence ID" value="NZ_JALZ01000020.1"/>
</dbReference>
<dbReference type="STRING" id="1449350.OCH239_09000"/>
<dbReference type="Gene3D" id="3.30.9.10">
    <property type="entry name" value="D-Amino Acid Oxidase, subunit A, domain 2"/>
    <property type="match status" value="1"/>
</dbReference>
<dbReference type="AlphaFoldDB" id="X7ECS3"/>
<reference evidence="3 4" key="1">
    <citation type="submission" date="2014-01" db="EMBL/GenBank/DDBJ databases">
        <title>Roseivivax halodurans JCM 10272 Genome Sequencing.</title>
        <authorList>
            <person name="Lai Q."/>
            <person name="Li G."/>
            <person name="Shao Z."/>
        </authorList>
    </citation>
    <scope>NUCLEOTIDE SEQUENCE [LARGE SCALE GENOMIC DNA]</scope>
    <source>
        <strain evidence="3 4">JCM 10272</strain>
    </source>
</reference>
<dbReference type="Gene3D" id="3.50.50.60">
    <property type="entry name" value="FAD/NAD(P)-binding domain"/>
    <property type="match status" value="1"/>
</dbReference>
<dbReference type="EMBL" id="JALZ01000020">
    <property type="protein sequence ID" value="ETX13700.1"/>
    <property type="molecule type" value="Genomic_DNA"/>
</dbReference>
<feature type="domain" description="FAD dependent oxidoreductase" evidence="2">
    <location>
        <begin position="5"/>
        <end position="391"/>
    </location>
</feature>
<dbReference type="GO" id="GO:0016491">
    <property type="term" value="F:oxidoreductase activity"/>
    <property type="evidence" value="ECO:0007669"/>
    <property type="project" value="UniProtKB-KW"/>
</dbReference>
<gene>
    <name evidence="3" type="ORF">OCH239_09000</name>
</gene>
<evidence type="ECO:0000313" key="4">
    <source>
        <dbReference type="Proteomes" id="UP000022447"/>
    </source>
</evidence>
<accession>X7ECS3</accession>
<dbReference type="Pfam" id="PF01266">
    <property type="entry name" value="DAO"/>
    <property type="match status" value="1"/>
</dbReference>